<dbReference type="Proteomes" id="UP000235220">
    <property type="component" value="Chromosome 6"/>
</dbReference>
<dbReference type="CDD" id="cd01650">
    <property type="entry name" value="RT_nLTR_like"/>
    <property type="match status" value="1"/>
</dbReference>
<dbReference type="OrthoDB" id="1751077at2759"/>
<dbReference type="KEGG" id="jre:109020104"/>
<name>A0A2I4HPH7_JUGRE</name>
<dbReference type="Pfam" id="PF00078">
    <property type="entry name" value="RVT_1"/>
    <property type="match status" value="1"/>
</dbReference>
<dbReference type="PANTHER" id="PTHR46890">
    <property type="entry name" value="NON-LTR RETROLELEMENT REVERSE TRANSCRIPTASE-LIKE PROTEIN-RELATED"/>
    <property type="match status" value="1"/>
</dbReference>
<protein>
    <submittedName>
        <fullName evidence="2">Uncharacterized protein LOC109020104</fullName>
    </submittedName>
</protein>
<dbReference type="PANTHER" id="PTHR46890:SF48">
    <property type="entry name" value="RNA-DIRECTED DNA POLYMERASE"/>
    <property type="match status" value="1"/>
</dbReference>
<dbReference type="InterPro" id="IPR052343">
    <property type="entry name" value="Retrotransposon-Effector_Assoc"/>
</dbReference>
<reference evidence="2" key="1">
    <citation type="submission" date="2025-08" db="UniProtKB">
        <authorList>
            <consortium name="RefSeq"/>
        </authorList>
    </citation>
    <scope>IDENTIFICATION</scope>
    <source>
        <tissue evidence="2">Leaves</tissue>
    </source>
</reference>
<dbReference type="RefSeq" id="XP_018858053.1">
    <property type="nucleotide sequence ID" value="XM_019002508.1"/>
</dbReference>
<dbReference type="InterPro" id="IPR043502">
    <property type="entry name" value="DNA/RNA_pol_sf"/>
</dbReference>
<dbReference type="STRING" id="51240.A0A2I4HPH7"/>
<evidence type="ECO:0000313" key="2">
    <source>
        <dbReference type="RefSeq" id="XP_018858053.1"/>
    </source>
</evidence>
<sequence>MPPIEEAELTPLLSPSISMEENVELCWLPSEEEVKDADVVEATREFFTGALLSKFYGASFIVLIPKIPGPKSFDKFRLISLCSVAYKMFSKILVARLNAILPRLVFPEQEAFIPGRSIFENISLTQEMVHGMNKKNLGGNVILKIDMAKVYDRENLSRLLRKQFEDGRIGKFYHPMGASMVSHLLYADDVLIFLNGEKRSLHRLGSILAVYERWSGQRISREKSSIFASISISCARRRSLVRLTGFAEGHFPMTYLGVPLVQGRLKACHLKQMLVKI</sequence>
<dbReference type="Gramene" id="Jr06_06120_p1">
    <property type="protein sequence ID" value="cds.Jr06_06120_p1"/>
    <property type="gene ID" value="Jr06_06120"/>
</dbReference>
<dbReference type="InterPro" id="IPR000477">
    <property type="entry name" value="RT_dom"/>
</dbReference>
<organism evidence="1 2">
    <name type="scientific">Juglans regia</name>
    <name type="common">English walnut</name>
    <dbReference type="NCBI Taxonomy" id="51240"/>
    <lineage>
        <taxon>Eukaryota</taxon>
        <taxon>Viridiplantae</taxon>
        <taxon>Streptophyta</taxon>
        <taxon>Embryophyta</taxon>
        <taxon>Tracheophyta</taxon>
        <taxon>Spermatophyta</taxon>
        <taxon>Magnoliopsida</taxon>
        <taxon>eudicotyledons</taxon>
        <taxon>Gunneridae</taxon>
        <taxon>Pentapetalae</taxon>
        <taxon>rosids</taxon>
        <taxon>fabids</taxon>
        <taxon>Fagales</taxon>
        <taxon>Juglandaceae</taxon>
        <taxon>Juglans</taxon>
    </lineage>
</organism>
<dbReference type="SUPFAM" id="SSF56672">
    <property type="entry name" value="DNA/RNA polymerases"/>
    <property type="match status" value="1"/>
</dbReference>
<keyword evidence="1" id="KW-1185">Reference proteome</keyword>
<gene>
    <name evidence="2" type="primary">LOC109020104</name>
</gene>
<dbReference type="GeneID" id="109020104"/>
<evidence type="ECO:0000313" key="1">
    <source>
        <dbReference type="Proteomes" id="UP000235220"/>
    </source>
</evidence>
<accession>A0A2I4HPH7</accession>
<dbReference type="AlphaFoldDB" id="A0A2I4HPH7"/>
<proteinExistence type="predicted"/>